<dbReference type="EMBL" id="QUQM01000003">
    <property type="protein sequence ID" value="KAA8649295.1"/>
    <property type="molecule type" value="Genomic_DNA"/>
</dbReference>
<sequence length="71" mass="8327">MANIVGNPHELFGYTSGRWIWDEKEQLRERYHEFDILELQKIAMESASSESCVKCKDDSQKYISLLLFMPA</sequence>
<gene>
    <name evidence="1" type="primary">AIM9_2</name>
    <name evidence="1" type="ORF">ATNIH1004_005196</name>
</gene>
<dbReference type="GO" id="GO:0016740">
    <property type="term" value="F:transferase activity"/>
    <property type="evidence" value="ECO:0007669"/>
    <property type="project" value="UniProtKB-KW"/>
</dbReference>
<dbReference type="OrthoDB" id="2968323at2759"/>
<name>A0A5M9MQF8_9EURO</name>
<organism evidence="1 2">
    <name type="scientific">Aspergillus tanneri</name>
    <dbReference type="NCBI Taxonomy" id="1220188"/>
    <lineage>
        <taxon>Eukaryota</taxon>
        <taxon>Fungi</taxon>
        <taxon>Dikarya</taxon>
        <taxon>Ascomycota</taxon>
        <taxon>Pezizomycotina</taxon>
        <taxon>Eurotiomycetes</taxon>
        <taxon>Eurotiomycetidae</taxon>
        <taxon>Eurotiales</taxon>
        <taxon>Aspergillaceae</taxon>
        <taxon>Aspergillus</taxon>
        <taxon>Aspergillus subgen. Circumdati</taxon>
    </lineage>
</organism>
<dbReference type="RefSeq" id="XP_033428656.1">
    <property type="nucleotide sequence ID" value="XM_033569850.1"/>
</dbReference>
<proteinExistence type="predicted"/>
<evidence type="ECO:0000313" key="1">
    <source>
        <dbReference type="EMBL" id="KAA8649295.1"/>
    </source>
</evidence>
<comment type="caution">
    <text evidence="1">The sequence shown here is derived from an EMBL/GenBank/DDBJ whole genome shotgun (WGS) entry which is preliminary data.</text>
</comment>
<reference evidence="1 2" key="1">
    <citation type="submission" date="2019-08" db="EMBL/GenBank/DDBJ databases">
        <title>The genome sequence of a newly discovered highly antifungal drug resistant Aspergillus species, Aspergillus tanneri NIH 1004.</title>
        <authorList>
            <person name="Mounaud S."/>
            <person name="Singh I."/>
            <person name="Joardar V."/>
            <person name="Pakala S."/>
            <person name="Pakala S."/>
            <person name="Venepally P."/>
            <person name="Chung J.K."/>
            <person name="Losada L."/>
            <person name="Nierman W.C."/>
        </authorList>
    </citation>
    <scope>NUCLEOTIDE SEQUENCE [LARGE SCALE GENOMIC DNA]</scope>
    <source>
        <strain evidence="1 2">NIH1004</strain>
    </source>
</reference>
<protein>
    <submittedName>
        <fullName evidence="1">Phosphotransferase enzyme</fullName>
    </submittedName>
</protein>
<accession>A0A5M9MQF8</accession>
<dbReference type="VEuPathDB" id="FungiDB:EYZ11_009794"/>
<dbReference type="AlphaFoldDB" id="A0A5M9MQF8"/>
<evidence type="ECO:0000313" key="2">
    <source>
        <dbReference type="Proteomes" id="UP000324241"/>
    </source>
</evidence>
<dbReference type="GeneID" id="54327898"/>
<dbReference type="Proteomes" id="UP000324241">
    <property type="component" value="Unassembled WGS sequence"/>
</dbReference>
<keyword evidence="1" id="KW-0808">Transferase</keyword>